<sequence>MKRLLIVYASQTGHTLQLLDAFCQPLLPLCAELSISRLSAEAADLDDLLAADAIVLATPENFGYMAGKVKDFFDRTYYPAQGKTEGLPYLMLVSAGTDGLGAIQAMRRIACGYGWKEVLPPLLAQGEVLPQHREQAMELGEMLAAGMLVGRW</sequence>
<accession>A0A454JFX8</accession>
<gene>
    <name evidence="4" type="ORF">EAY64_14455</name>
</gene>
<comment type="caution">
    <text evidence="4">The sequence shown here is derived from an EMBL/GenBank/DDBJ whole genome shotgun (WGS) entry which is preliminary data.</text>
</comment>
<dbReference type="GO" id="GO:0016491">
    <property type="term" value="F:oxidoreductase activity"/>
    <property type="evidence" value="ECO:0007669"/>
    <property type="project" value="InterPro"/>
</dbReference>
<dbReference type="RefSeq" id="WP_103525457.1">
    <property type="nucleotide sequence ID" value="NZ_JAIZDC010000003.1"/>
</dbReference>
<dbReference type="InterPro" id="IPR029039">
    <property type="entry name" value="Flavoprotein-like_sf"/>
</dbReference>
<dbReference type="GO" id="GO:0010181">
    <property type="term" value="F:FMN binding"/>
    <property type="evidence" value="ECO:0007669"/>
    <property type="project" value="InterPro"/>
</dbReference>
<name>A0A454JFX8_9NEIS</name>
<dbReference type="OrthoDB" id="5736081at2"/>
<reference evidence="4 5" key="1">
    <citation type="submission" date="2018-10" db="EMBL/GenBank/DDBJ databases">
        <title>Draft genome sequence of Aquitalea MWU14-2217 isolated from a wild cranberry bog in Provincetown, Massachusetts.</title>
        <authorList>
            <person name="Ebadzadsahrai G."/>
            <person name="Soby S."/>
        </authorList>
    </citation>
    <scope>NUCLEOTIDE SEQUENCE [LARGE SCALE GENOMIC DNA]</scope>
    <source>
        <strain evidence="4 5">MWU14-2217</strain>
    </source>
</reference>
<dbReference type="Gene3D" id="3.40.50.360">
    <property type="match status" value="1"/>
</dbReference>
<feature type="domain" description="Flavodoxin-like" evidence="3">
    <location>
        <begin position="4"/>
        <end position="144"/>
    </location>
</feature>
<dbReference type="InterPro" id="IPR005025">
    <property type="entry name" value="FMN_Rdtase-like_dom"/>
</dbReference>
<dbReference type="SUPFAM" id="SSF52218">
    <property type="entry name" value="Flavoproteins"/>
    <property type="match status" value="1"/>
</dbReference>
<keyword evidence="2" id="KW-0288">FMN</keyword>
<dbReference type="Pfam" id="PF03358">
    <property type="entry name" value="FMN_red"/>
    <property type="match status" value="1"/>
</dbReference>
<evidence type="ECO:0000256" key="2">
    <source>
        <dbReference type="ARBA" id="ARBA00022643"/>
    </source>
</evidence>
<evidence type="ECO:0000313" key="4">
    <source>
        <dbReference type="EMBL" id="RMC94928.1"/>
    </source>
</evidence>
<proteinExistence type="predicted"/>
<keyword evidence="5" id="KW-1185">Reference proteome</keyword>
<dbReference type="Proteomes" id="UP000274139">
    <property type="component" value="Unassembled WGS sequence"/>
</dbReference>
<protein>
    <submittedName>
        <fullName evidence="4">Flavodoxin</fullName>
    </submittedName>
</protein>
<evidence type="ECO:0000313" key="5">
    <source>
        <dbReference type="Proteomes" id="UP000274139"/>
    </source>
</evidence>
<dbReference type="PROSITE" id="PS50902">
    <property type="entry name" value="FLAVODOXIN_LIKE"/>
    <property type="match status" value="1"/>
</dbReference>
<evidence type="ECO:0000259" key="3">
    <source>
        <dbReference type="PROSITE" id="PS50902"/>
    </source>
</evidence>
<organism evidence="4 5">
    <name type="scientific">Aquitalea palustris</name>
    <dbReference type="NCBI Taxonomy" id="2480983"/>
    <lineage>
        <taxon>Bacteria</taxon>
        <taxon>Pseudomonadati</taxon>
        <taxon>Pseudomonadota</taxon>
        <taxon>Betaproteobacteria</taxon>
        <taxon>Neisseriales</taxon>
        <taxon>Chromobacteriaceae</taxon>
        <taxon>Aquitalea</taxon>
    </lineage>
</organism>
<dbReference type="InterPro" id="IPR008254">
    <property type="entry name" value="Flavodoxin/NO_synth"/>
</dbReference>
<dbReference type="EMBL" id="RFAR01000061">
    <property type="protein sequence ID" value="RMC94928.1"/>
    <property type="molecule type" value="Genomic_DNA"/>
</dbReference>
<dbReference type="AlphaFoldDB" id="A0A454JFX8"/>
<keyword evidence="1" id="KW-0285">Flavoprotein</keyword>
<evidence type="ECO:0000256" key="1">
    <source>
        <dbReference type="ARBA" id="ARBA00022630"/>
    </source>
</evidence>